<dbReference type="InParanoid" id="A0A409VPG2"/>
<name>A0A409VPG2_9AGAR</name>
<accession>A0A409VPG2</accession>
<protein>
    <submittedName>
        <fullName evidence="1">Uncharacterized protein</fullName>
    </submittedName>
</protein>
<sequence>MEKTLNNTIGVSYLGSVIASIVLDTVHLAVTTHAVYHYVVSAFGNFAALQHIVCPAAFDTSAHRASAPRLIAGRSNLYALRVWKLLAAKVYTISAFIELGKVAVSRRASINIQMAE</sequence>
<proteinExistence type="predicted"/>
<dbReference type="AlphaFoldDB" id="A0A409VPG2"/>
<keyword evidence="2" id="KW-1185">Reference proteome</keyword>
<organism evidence="1 2">
    <name type="scientific">Gymnopilus dilepis</name>
    <dbReference type="NCBI Taxonomy" id="231916"/>
    <lineage>
        <taxon>Eukaryota</taxon>
        <taxon>Fungi</taxon>
        <taxon>Dikarya</taxon>
        <taxon>Basidiomycota</taxon>
        <taxon>Agaricomycotina</taxon>
        <taxon>Agaricomycetes</taxon>
        <taxon>Agaricomycetidae</taxon>
        <taxon>Agaricales</taxon>
        <taxon>Agaricineae</taxon>
        <taxon>Hymenogastraceae</taxon>
        <taxon>Gymnopilus</taxon>
    </lineage>
</organism>
<dbReference type="OrthoDB" id="3059998at2759"/>
<dbReference type="EMBL" id="NHYE01005601">
    <property type="protein sequence ID" value="PPQ68171.1"/>
    <property type="molecule type" value="Genomic_DNA"/>
</dbReference>
<dbReference type="Proteomes" id="UP000284706">
    <property type="component" value="Unassembled WGS sequence"/>
</dbReference>
<evidence type="ECO:0000313" key="1">
    <source>
        <dbReference type="EMBL" id="PPQ68171.1"/>
    </source>
</evidence>
<gene>
    <name evidence="1" type="ORF">CVT26_005777</name>
</gene>
<comment type="caution">
    <text evidence="1">The sequence shown here is derived from an EMBL/GenBank/DDBJ whole genome shotgun (WGS) entry which is preliminary data.</text>
</comment>
<evidence type="ECO:0000313" key="2">
    <source>
        <dbReference type="Proteomes" id="UP000284706"/>
    </source>
</evidence>
<reference evidence="1 2" key="1">
    <citation type="journal article" date="2018" name="Evol. Lett.">
        <title>Horizontal gene cluster transfer increased hallucinogenic mushroom diversity.</title>
        <authorList>
            <person name="Reynolds H.T."/>
            <person name="Vijayakumar V."/>
            <person name="Gluck-Thaler E."/>
            <person name="Korotkin H.B."/>
            <person name="Matheny P.B."/>
            <person name="Slot J.C."/>
        </authorList>
    </citation>
    <scope>NUCLEOTIDE SEQUENCE [LARGE SCALE GENOMIC DNA]</scope>
    <source>
        <strain evidence="1 2">SRW20</strain>
    </source>
</reference>